<name>A0A174U9F9_9FIRM</name>
<evidence type="ECO:0000313" key="5">
    <source>
        <dbReference type="Proteomes" id="UP000095512"/>
    </source>
</evidence>
<feature type="transmembrane region" description="Helical" evidence="1">
    <location>
        <begin position="42"/>
        <end position="59"/>
    </location>
</feature>
<dbReference type="EMBL" id="CZAB01000107">
    <property type="protein sequence ID" value="CUQ18922.1"/>
    <property type="molecule type" value="Genomic_DNA"/>
</dbReference>
<keyword evidence="2" id="KW-0732">Signal</keyword>
<keyword evidence="1" id="KW-1133">Transmembrane helix</keyword>
<evidence type="ECO:0000256" key="1">
    <source>
        <dbReference type="SAM" id="Phobius"/>
    </source>
</evidence>
<dbReference type="Proteomes" id="UP000095512">
    <property type="component" value="Unassembled WGS sequence"/>
</dbReference>
<protein>
    <submittedName>
        <fullName evidence="3">Uncharacterized protein</fullName>
    </submittedName>
</protein>
<accession>A0A174U9F9</accession>
<feature type="signal peptide" evidence="2">
    <location>
        <begin position="1"/>
        <end position="27"/>
    </location>
</feature>
<keyword evidence="1" id="KW-0472">Membrane</keyword>
<sequence length="137" mass="13991">MKLWKNTLTVPFLAATLLLLQAVPSMAAVTEADVQAVGKETAAGNVLIWFLCAVAFLKISQKIDSFMSSLGINVGHTGGSMMAELMIAAKGVTTAKNVAGGGMFRGGSFRGGSSSKHMSSASFMSGMSGGLVGAVSR</sequence>
<gene>
    <name evidence="3" type="ORF">ERS852480_05097</name>
    <name evidence="4" type="ORF">NCTC11224_00348</name>
</gene>
<dbReference type="Proteomes" id="UP000251853">
    <property type="component" value="Unassembled WGS sequence"/>
</dbReference>
<evidence type="ECO:0000313" key="3">
    <source>
        <dbReference type="EMBL" id="CUQ18922.1"/>
    </source>
</evidence>
<keyword evidence="1" id="KW-0812">Transmembrane</keyword>
<evidence type="ECO:0000256" key="2">
    <source>
        <dbReference type="SAM" id="SignalP"/>
    </source>
</evidence>
<keyword evidence="6" id="KW-1185">Reference proteome</keyword>
<reference evidence="3 5" key="1">
    <citation type="submission" date="2015-09" db="EMBL/GenBank/DDBJ databases">
        <authorList>
            <consortium name="Pathogen Informatics"/>
        </authorList>
    </citation>
    <scope>NUCLEOTIDE SEQUENCE [LARGE SCALE GENOMIC DNA]</scope>
    <source>
        <strain evidence="3 5">2789STDY5834865</strain>
    </source>
</reference>
<proteinExistence type="predicted"/>
<organism evidence="3 5">
    <name type="scientific">Enterocloster clostridioformis</name>
    <dbReference type="NCBI Taxonomy" id="1531"/>
    <lineage>
        <taxon>Bacteria</taxon>
        <taxon>Bacillati</taxon>
        <taxon>Bacillota</taxon>
        <taxon>Clostridia</taxon>
        <taxon>Lachnospirales</taxon>
        <taxon>Lachnospiraceae</taxon>
        <taxon>Enterocloster</taxon>
    </lineage>
</organism>
<evidence type="ECO:0000313" key="6">
    <source>
        <dbReference type="Proteomes" id="UP000251853"/>
    </source>
</evidence>
<dbReference type="RefSeq" id="WP_057573100.1">
    <property type="nucleotide sequence ID" value="NZ_CATYWZ010000160.1"/>
</dbReference>
<dbReference type="EMBL" id="UAVW01000001">
    <property type="protein sequence ID" value="SQB03973.1"/>
    <property type="molecule type" value="Genomic_DNA"/>
</dbReference>
<evidence type="ECO:0000313" key="4">
    <source>
        <dbReference type="EMBL" id="SQB03973.1"/>
    </source>
</evidence>
<reference evidence="4 6" key="2">
    <citation type="submission" date="2018-06" db="EMBL/GenBank/DDBJ databases">
        <authorList>
            <consortium name="Pathogen Informatics"/>
            <person name="Doyle S."/>
        </authorList>
    </citation>
    <scope>NUCLEOTIDE SEQUENCE [LARGE SCALE GENOMIC DNA]</scope>
    <source>
        <strain evidence="4 6">NCTC11224</strain>
    </source>
</reference>
<feature type="chain" id="PRO_5042333493" evidence="2">
    <location>
        <begin position="28"/>
        <end position="137"/>
    </location>
</feature>
<dbReference type="AlphaFoldDB" id="A0A174U9F9"/>